<dbReference type="PANTHER" id="PTHR10127:SF859">
    <property type="entry name" value="METALLOENDOPEPTIDASE"/>
    <property type="match status" value="1"/>
</dbReference>
<feature type="binding site" evidence="1">
    <location>
        <position position="193"/>
    </location>
    <ligand>
        <name>Zn(2+)</name>
        <dbReference type="ChEBI" id="CHEBI:29105"/>
        <note>catalytic</note>
    </ligand>
</feature>
<dbReference type="EC" id="3.4.24.-" evidence="2"/>
<feature type="chain" id="PRO_5005124797" description="Metalloendopeptidase" evidence="2">
    <location>
        <begin position="24"/>
        <end position="320"/>
    </location>
</feature>
<dbReference type="GO" id="GO:0006508">
    <property type="term" value="P:proteolysis"/>
    <property type="evidence" value="ECO:0007669"/>
    <property type="project" value="UniProtKB-KW"/>
</dbReference>
<keyword evidence="1 2" id="KW-0479">Metal-binding</keyword>
<evidence type="ECO:0000256" key="1">
    <source>
        <dbReference type="PROSITE-ProRule" id="PRU01211"/>
    </source>
</evidence>
<keyword evidence="1 2" id="KW-0378">Hydrolase</keyword>
<dbReference type="PRINTS" id="PR00480">
    <property type="entry name" value="ASTACIN"/>
</dbReference>
<accession>C1C1V3</accession>
<sequence length="320" mass="37893">MASFSQRIWIFLGLTVMALYTQAQNEIPTNEVSQKDREKFIKYWLEFDKYARSVIPSADFRIENRGPIIVEGDIATDREENLFRLGLRWDVFPLYQWPNNTVPYVISREYSPSEYLLIQNSTKSLEFLSCLKFEMWDGHKKDYLYIHSSKVRPGCWSYVGKRGGRQELSLRRPSKTSCYCLCNSGRILHEVLHALGFYHEHSRPDRDKYIKIVSSNVKKGKINNFAKKTFDRKVSEFSYDYDSIMHYSTLSFSKNKRKKMETIRPLQPGIKIGQRIMLSPIDCMKLNYQFNCFSREDRWSNEKIRLICGLMGHRLNNIEY</sequence>
<dbReference type="InterPro" id="IPR024079">
    <property type="entry name" value="MetalloPept_cat_dom_sf"/>
</dbReference>
<feature type="binding site" evidence="1">
    <location>
        <position position="199"/>
    </location>
    <ligand>
        <name>Zn(2+)</name>
        <dbReference type="ChEBI" id="CHEBI:29105"/>
        <note>catalytic</note>
    </ligand>
</feature>
<comment type="caution">
    <text evidence="1">Lacks conserved residue(s) required for the propagation of feature annotation.</text>
</comment>
<proteinExistence type="evidence at transcript level"/>
<dbReference type="InterPro" id="IPR006026">
    <property type="entry name" value="Peptidase_Metallo"/>
</dbReference>
<dbReference type="EMBL" id="BT080832">
    <property type="protein sequence ID" value="ACO15256.1"/>
    <property type="molecule type" value="mRNA"/>
</dbReference>
<feature type="signal peptide" evidence="2">
    <location>
        <begin position="1"/>
        <end position="23"/>
    </location>
</feature>
<evidence type="ECO:0000256" key="2">
    <source>
        <dbReference type="RuleBase" id="RU361183"/>
    </source>
</evidence>
<dbReference type="InterPro" id="IPR001506">
    <property type="entry name" value="Peptidase_M12A"/>
</dbReference>
<feature type="binding site" evidence="1">
    <location>
        <position position="189"/>
    </location>
    <ligand>
        <name>Zn(2+)</name>
        <dbReference type="ChEBI" id="CHEBI:29105"/>
        <note>catalytic</note>
    </ligand>
</feature>
<dbReference type="Gene3D" id="3.40.390.10">
    <property type="entry name" value="Collagenase (Catalytic Domain)"/>
    <property type="match status" value="1"/>
</dbReference>
<dbReference type="SMART" id="SM00235">
    <property type="entry name" value="ZnMc"/>
    <property type="match status" value="1"/>
</dbReference>
<dbReference type="PROSITE" id="PS51864">
    <property type="entry name" value="ASTACIN"/>
    <property type="match status" value="1"/>
</dbReference>
<dbReference type="CDD" id="cd04280">
    <property type="entry name" value="ZnMc_astacin_like"/>
    <property type="match status" value="1"/>
</dbReference>
<protein>
    <recommendedName>
        <fullName evidence="2">Metalloendopeptidase</fullName>
        <ecNumber evidence="2">3.4.24.-</ecNumber>
    </recommendedName>
</protein>
<keyword evidence="1 2" id="KW-0862">Zinc</keyword>
<feature type="active site" evidence="1">
    <location>
        <position position="190"/>
    </location>
</feature>
<dbReference type="GO" id="GO:0004222">
    <property type="term" value="F:metalloendopeptidase activity"/>
    <property type="evidence" value="ECO:0007669"/>
    <property type="project" value="UniProtKB-UniRule"/>
</dbReference>
<comment type="cofactor">
    <cofactor evidence="1 2">
        <name>Zn(2+)</name>
        <dbReference type="ChEBI" id="CHEBI:29105"/>
    </cofactor>
    <text evidence="1 2">Binds 1 zinc ion per subunit.</text>
</comment>
<keyword evidence="2" id="KW-0732">Signal</keyword>
<dbReference type="Pfam" id="PF01400">
    <property type="entry name" value="Astacin"/>
    <property type="match status" value="1"/>
</dbReference>
<gene>
    <name evidence="4" type="primary">NAS12</name>
</gene>
<dbReference type="PANTHER" id="PTHR10127">
    <property type="entry name" value="DISCOIDIN, CUB, EGF, LAMININ , AND ZINC METALLOPROTEASE DOMAIN CONTAINING"/>
    <property type="match status" value="1"/>
</dbReference>
<keyword evidence="1 2" id="KW-0645">Protease</keyword>
<organism evidence="4">
    <name type="scientific">Caligus clemensi</name>
    <name type="common">Sea louse</name>
    <dbReference type="NCBI Taxonomy" id="344056"/>
    <lineage>
        <taxon>Eukaryota</taxon>
        <taxon>Metazoa</taxon>
        <taxon>Ecdysozoa</taxon>
        <taxon>Arthropoda</taxon>
        <taxon>Crustacea</taxon>
        <taxon>Multicrustacea</taxon>
        <taxon>Hexanauplia</taxon>
        <taxon>Copepoda</taxon>
        <taxon>Siphonostomatoida</taxon>
        <taxon>Caligidae</taxon>
        <taxon>Caligus</taxon>
    </lineage>
</organism>
<keyword evidence="1 2" id="KW-0482">Metalloprotease</keyword>
<reference evidence="4" key="1">
    <citation type="submission" date="2009-03" db="EMBL/GenBank/DDBJ databases">
        <title>Caligus clemensi ESTs and full-length cDNAs.</title>
        <authorList>
            <person name="Yasuike M."/>
            <person name="von Schalburg K."/>
            <person name="Cooper G."/>
            <person name="Leong J."/>
            <person name="Jones S.R.M."/>
            <person name="Koop B.F."/>
        </authorList>
    </citation>
    <scope>NUCLEOTIDE SEQUENCE</scope>
    <source>
        <tissue evidence="4">Whole</tissue>
    </source>
</reference>
<dbReference type="GO" id="GO:0008270">
    <property type="term" value="F:zinc ion binding"/>
    <property type="evidence" value="ECO:0007669"/>
    <property type="project" value="UniProtKB-UniRule"/>
</dbReference>
<evidence type="ECO:0000313" key="4">
    <source>
        <dbReference type="EMBL" id="ACO15256.1"/>
    </source>
</evidence>
<name>C1C1V3_CALCM</name>
<dbReference type="SUPFAM" id="SSF55486">
    <property type="entry name" value="Metalloproteases ('zincins'), catalytic domain"/>
    <property type="match status" value="1"/>
</dbReference>
<evidence type="ECO:0000259" key="3">
    <source>
        <dbReference type="PROSITE" id="PS51864"/>
    </source>
</evidence>
<dbReference type="InterPro" id="IPR034035">
    <property type="entry name" value="Astacin-like_dom"/>
</dbReference>
<feature type="domain" description="Peptidase M12A" evidence="3">
    <location>
        <begin position="81"/>
        <end position="293"/>
    </location>
</feature>
<dbReference type="AlphaFoldDB" id="C1C1V3"/>